<protein>
    <submittedName>
        <fullName evidence="3">Hemerythrin</fullName>
    </submittedName>
</protein>
<dbReference type="KEGG" id="nwl:NWFMUON74_57430"/>
<sequence length="194" mass="21280">MDALSLLRADHESVLGMLENLERGRGFGDAEIAAREKLVTSLVIAESQHEAVEEQFFWPMVRDAVPDGDALADHAIDQEDAAKQLLQRLDECPAGSIDFEDALSRFIPAAREHIEFEQTRVWPRVTEFCTPEQLETVGTKMAAAKHTAPTRPHPNTPSTPGAQKTGGLVAAVLDKARDLVSHRRAHQPPNPPPA</sequence>
<dbReference type="EMBL" id="AP023396">
    <property type="protein sequence ID" value="BCK57971.1"/>
    <property type="molecule type" value="Genomic_DNA"/>
</dbReference>
<dbReference type="PANTHER" id="PTHR35585:SF1">
    <property type="entry name" value="HHE DOMAIN PROTEIN (AFU_ORTHOLOGUE AFUA_4G00730)"/>
    <property type="match status" value="1"/>
</dbReference>
<dbReference type="PANTHER" id="PTHR35585">
    <property type="entry name" value="HHE DOMAIN PROTEIN (AFU_ORTHOLOGUE AFUA_4G00730)"/>
    <property type="match status" value="1"/>
</dbReference>
<dbReference type="GeneID" id="80350170"/>
<dbReference type="RefSeq" id="WP_187684794.1">
    <property type="nucleotide sequence ID" value="NZ_AP023396.1"/>
</dbReference>
<accession>A0A7G1KSU0</accession>
<feature type="region of interest" description="Disordered" evidence="1">
    <location>
        <begin position="143"/>
        <end position="168"/>
    </location>
</feature>
<dbReference type="Gene3D" id="1.20.120.520">
    <property type="entry name" value="nmb1532 protein domain like"/>
    <property type="match status" value="1"/>
</dbReference>
<reference evidence="3 4" key="1">
    <citation type="submission" date="2020-08" db="EMBL/GenBank/DDBJ databases">
        <title>Genome Sequencing of Nocardia wallacei strain FMUON74 and assembly.</title>
        <authorList>
            <person name="Toyokawa M."/>
            <person name="Uesaka K."/>
        </authorList>
    </citation>
    <scope>NUCLEOTIDE SEQUENCE [LARGE SCALE GENOMIC DNA]</scope>
    <source>
        <strain evidence="3 4">FMUON74</strain>
    </source>
</reference>
<keyword evidence="4" id="KW-1185">Reference proteome</keyword>
<organism evidence="3 4">
    <name type="scientific">Nocardia wallacei</name>
    <dbReference type="NCBI Taxonomy" id="480035"/>
    <lineage>
        <taxon>Bacteria</taxon>
        <taxon>Bacillati</taxon>
        <taxon>Actinomycetota</taxon>
        <taxon>Actinomycetes</taxon>
        <taxon>Mycobacteriales</taxon>
        <taxon>Nocardiaceae</taxon>
        <taxon>Nocardia</taxon>
    </lineage>
</organism>
<evidence type="ECO:0000259" key="2">
    <source>
        <dbReference type="Pfam" id="PF01814"/>
    </source>
</evidence>
<dbReference type="Pfam" id="PF01814">
    <property type="entry name" value="Hemerythrin"/>
    <property type="match status" value="1"/>
</dbReference>
<dbReference type="Proteomes" id="UP000516173">
    <property type="component" value="Chromosome"/>
</dbReference>
<evidence type="ECO:0000313" key="3">
    <source>
        <dbReference type="EMBL" id="BCK57971.1"/>
    </source>
</evidence>
<evidence type="ECO:0000313" key="4">
    <source>
        <dbReference type="Proteomes" id="UP000516173"/>
    </source>
</evidence>
<feature type="domain" description="Hemerythrin-like" evidence="2">
    <location>
        <begin position="3"/>
        <end position="123"/>
    </location>
</feature>
<name>A0A7G1KSU0_9NOCA</name>
<evidence type="ECO:0000256" key="1">
    <source>
        <dbReference type="SAM" id="MobiDB-lite"/>
    </source>
</evidence>
<gene>
    <name evidence="3" type="ORF">NWFMUON74_57430</name>
</gene>
<dbReference type="InterPro" id="IPR012312">
    <property type="entry name" value="Hemerythrin-like"/>
</dbReference>
<dbReference type="AlphaFoldDB" id="A0A7G1KSU0"/>
<dbReference type="CDD" id="cd12108">
    <property type="entry name" value="Hr-like"/>
    <property type="match status" value="1"/>
</dbReference>
<proteinExistence type="predicted"/>